<protein>
    <recommendedName>
        <fullName evidence="6">Major facilitator superfamily (MFS) profile domain-containing protein</fullName>
    </recommendedName>
</protein>
<dbReference type="InterPro" id="IPR020846">
    <property type="entry name" value="MFS_dom"/>
</dbReference>
<gene>
    <name evidence="7" type="ORF">N0V93_003878</name>
</gene>
<reference evidence="7" key="1">
    <citation type="submission" date="2022-10" db="EMBL/GenBank/DDBJ databases">
        <title>Tapping the CABI collections for fungal endophytes: first genome assemblies for Collariella, Neodidymelliopsis, Ascochyta clinopodiicola, Didymella pomorum, Didymosphaeria variabile, Neocosmospora piperis and Neocucurbitaria cava.</title>
        <authorList>
            <person name="Hill R."/>
        </authorList>
    </citation>
    <scope>NUCLEOTIDE SEQUENCE</scope>
    <source>
        <strain evidence="7">IMI 355082</strain>
    </source>
</reference>
<comment type="caution">
    <text evidence="7">The sequence shown here is derived from an EMBL/GenBank/DDBJ whole genome shotgun (WGS) entry which is preliminary data.</text>
</comment>
<evidence type="ECO:0000256" key="3">
    <source>
        <dbReference type="ARBA" id="ARBA00022989"/>
    </source>
</evidence>
<dbReference type="GO" id="GO:0005886">
    <property type="term" value="C:plasma membrane"/>
    <property type="evidence" value="ECO:0007669"/>
    <property type="project" value="TreeGrafter"/>
</dbReference>
<dbReference type="EMBL" id="JAPEVB010000002">
    <property type="protein sequence ID" value="KAJ4394659.1"/>
    <property type="molecule type" value="Genomic_DNA"/>
</dbReference>
<evidence type="ECO:0000256" key="5">
    <source>
        <dbReference type="SAM" id="Phobius"/>
    </source>
</evidence>
<dbReference type="PANTHER" id="PTHR23502:SF160">
    <property type="entry name" value="MAJOR FACILITATOR SUPERFAMILY (MFS) PROFILE DOMAIN-CONTAINING PROTEIN-RELATED"/>
    <property type="match status" value="1"/>
</dbReference>
<dbReference type="Proteomes" id="UP001140453">
    <property type="component" value="Unassembled WGS sequence"/>
</dbReference>
<dbReference type="Gene3D" id="1.20.1250.20">
    <property type="entry name" value="MFS general substrate transporter like domains"/>
    <property type="match status" value="1"/>
</dbReference>
<dbReference type="AlphaFoldDB" id="A0A9W8YZ91"/>
<keyword evidence="4 5" id="KW-0472">Membrane</keyword>
<evidence type="ECO:0000259" key="6">
    <source>
        <dbReference type="PROSITE" id="PS50850"/>
    </source>
</evidence>
<evidence type="ECO:0000256" key="2">
    <source>
        <dbReference type="ARBA" id="ARBA00022692"/>
    </source>
</evidence>
<keyword evidence="3 5" id="KW-1133">Transmembrane helix</keyword>
<dbReference type="SUPFAM" id="SSF103473">
    <property type="entry name" value="MFS general substrate transporter"/>
    <property type="match status" value="1"/>
</dbReference>
<feature type="transmembrane region" description="Helical" evidence="5">
    <location>
        <begin position="458"/>
        <end position="479"/>
    </location>
</feature>
<accession>A0A9W8YZ91</accession>
<dbReference type="InterPro" id="IPR036259">
    <property type="entry name" value="MFS_trans_sf"/>
</dbReference>
<proteinExistence type="predicted"/>
<comment type="subcellular location">
    <subcellularLocation>
        <location evidence="1">Membrane</location>
        <topology evidence="1">Multi-pass membrane protein</topology>
    </subcellularLocation>
</comment>
<dbReference type="GO" id="GO:0022857">
    <property type="term" value="F:transmembrane transporter activity"/>
    <property type="evidence" value="ECO:0007669"/>
    <property type="project" value="InterPro"/>
</dbReference>
<feature type="transmembrane region" description="Helical" evidence="5">
    <location>
        <begin position="89"/>
        <end position="105"/>
    </location>
</feature>
<feature type="transmembrane region" description="Helical" evidence="5">
    <location>
        <begin position="364"/>
        <end position="387"/>
    </location>
</feature>
<sequence>MDEIPKSETTRPNVVEVVTAKRTKNGVILRPQPTNDPNEPLNWSQWEKYTTYLTICWFTFLALMNASAFTVAIVPIIKQFHKTPTEASYVVTLPVLLLGFGNLVWMPGIRIIGKRPGFIVSFLFLCVTNIWGYYSTSYGSLLASRMASAFLTAAGDAPVPSVVADLFFFHERGHVMMCFSLAISAGTFVGPLFNAYITEYLGWKWICGVMAIVSGVSFIASLVLIKETAYVVGPEGRDLSRPATEFPPKRKWKASLGFSLGYDRQASFFGWIAQTLTLFAYPPVVLAGLICGVFVGCNIAVQLVASQTFTAPPWSWGLHSVGLFSLSGFVGALLSFYLGGRLIDLIATQMTARGTKQPEPEIRLPAMVIPAMVGPMGLLLFGLIIAAHQSWGGAAVGFGMEGFGATAAANIAVTYAVDAYRPIAGETIVIVFILRNVMGCLISTYFSEWIQHEGVKRAFGELTSVTYAMLFLCVVLYIWGKRIRALTLRFGPMAKMRAIGVD</sequence>
<feature type="transmembrane region" description="Helical" evidence="5">
    <location>
        <begin position="203"/>
        <end position="225"/>
    </location>
</feature>
<evidence type="ECO:0000313" key="7">
    <source>
        <dbReference type="EMBL" id="KAJ4394659.1"/>
    </source>
</evidence>
<dbReference type="InterPro" id="IPR011701">
    <property type="entry name" value="MFS"/>
</dbReference>
<name>A0A9W8YZ91_9PEZI</name>
<feature type="transmembrane region" description="Helical" evidence="5">
    <location>
        <begin position="146"/>
        <end position="168"/>
    </location>
</feature>
<feature type="transmembrane region" description="Helical" evidence="5">
    <location>
        <begin position="428"/>
        <end position="446"/>
    </location>
</feature>
<feature type="transmembrane region" description="Helical" evidence="5">
    <location>
        <begin position="52"/>
        <end position="77"/>
    </location>
</feature>
<feature type="transmembrane region" description="Helical" evidence="5">
    <location>
        <begin position="175"/>
        <end position="197"/>
    </location>
</feature>
<feature type="transmembrane region" description="Helical" evidence="5">
    <location>
        <begin position="393"/>
        <end position="416"/>
    </location>
</feature>
<feature type="transmembrane region" description="Helical" evidence="5">
    <location>
        <begin position="321"/>
        <end position="343"/>
    </location>
</feature>
<keyword evidence="2 5" id="KW-0812">Transmembrane</keyword>
<evidence type="ECO:0000256" key="4">
    <source>
        <dbReference type="ARBA" id="ARBA00023136"/>
    </source>
</evidence>
<feature type="transmembrane region" description="Helical" evidence="5">
    <location>
        <begin position="278"/>
        <end position="301"/>
    </location>
</feature>
<dbReference type="Pfam" id="PF07690">
    <property type="entry name" value="MFS_1"/>
    <property type="match status" value="1"/>
</dbReference>
<feature type="transmembrane region" description="Helical" evidence="5">
    <location>
        <begin position="117"/>
        <end position="134"/>
    </location>
</feature>
<evidence type="ECO:0000313" key="8">
    <source>
        <dbReference type="Proteomes" id="UP001140453"/>
    </source>
</evidence>
<feature type="domain" description="Major facilitator superfamily (MFS) profile" evidence="6">
    <location>
        <begin position="51"/>
        <end position="502"/>
    </location>
</feature>
<organism evidence="7 8">
    <name type="scientific">Gnomoniopsis smithogilvyi</name>
    <dbReference type="NCBI Taxonomy" id="1191159"/>
    <lineage>
        <taxon>Eukaryota</taxon>
        <taxon>Fungi</taxon>
        <taxon>Dikarya</taxon>
        <taxon>Ascomycota</taxon>
        <taxon>Pezizomycotina</taxon>
        <taxon>Sordariomycetes</taxon>
        <taxon>Sordariomycetidae</taxon>
        <taxon>Diaporthales</taxon>
        <taxon>Gnomoniaceae</taxon>
        <taxon>Gnomoniopsis</taxon>
    </lineage>
</organism>
<dbReference type="PROSITE" id="PS50850">
    <property type="entry name" value="MFS"/>
    <property type="match status" value="1"/>
</dbReference>
<dbReference type="PANTHER" id="PTHR23502">
    <property type="entry name" value="MAJOR FACILITATOR SUPERFAMILY"/>
    <property type="match status" value="1"/>
</dbReference>
<keyword evidence="8" id="KW-1185">Reference proteome</keyword>
<evidence type="ECO:0000256" key="1">
    <source>
        <dbReference type="ARBA" id="ARBA00004141"/>
    </source>
</evidence>
<dbReference type="OrthoDB" id="268400at2759"/>